<reference evidence="2" key="1">
    <citation type="submission" date="2019-06" db="EMBL/GenBank/DDBJ databases">
        <authorList>
            <person name="Zheng W."/>
        </authorList>
    </citation>
    <scope>NUCLEOTIDE SEQUENCE</scope>
    <source>
        <strain evidence="2">QDHG01</strain>
    </source>
</reference>
<evidence type="ECO:0000256" key="1">
    <source>
        <dbReference type="SAM" id="Coils"/>
    </source>
</evidence>
<evidence type="ECO:0000313" key="2">
    <source>
        <dbReference type="EMBL" id="TNV74902.1"/>
    </source>
</evidence>
<feature type="coiled-coil region" evidence="1">
    <location>
        <begin position="19"/>
        <end position="53"/>
    </location>
</feature>
<dbReference type="GO" id="GO:0005813">
    <property type="term" value="C:centrosome"/>
    <property type="evidence" value="ECO:0007669"/>
    <property type="project" value="InterPro"/>
</dbReference>
<name>A0A8J8NGH0_HALGN</name>
<dbReference type="GO" id="GO:0000922">
    <property type="term" value="C:spindle pole"/>
    <property type="evidence" value="ECO:0007669"/>
    <property type="project" value="InterPro"/>
</dbReference>
<keyword evidence="1" id="KW-0175">Coiled coil</keyword>
<dbReference type="AlphaFoldDB" id="A0A8J8NGH0"/>
<sequence>MNQSQLSQIGESIAQAEKRQKQQILQRELLQQMELAEKKKQEEKLRIKRDKELDDLRILREREELERKMRDEFGIDKLEKRNLQETNFDVDGLKAMKRLEMLKYQNELIEQQNRRNAKKGVRQRTPVQEVERAFKDQQDDNMRERIEQRIIKELPIEVEKTVRDTVNVELQRLRQEMNIQTNQVSEQVVQLKGQLLKANEHRHYNEEQIKKLKEELRSTQIIDEIRQRELYQAFLSQEKSRQIIESTQRLMTPESVKFTFPRRPRPYYNLADPYLGSNDDVNKDLHQIITDNTQMVPISYDYGKDHQCDKDKIEDKMLYNQKEIAENSRQGYALNSNDLDIPEDYLNRQKLYISKKYTESKPVNNYDYSNMETLSVSPKTDYVSLISSTHPHYIMEEDEIKDVISKYSSKQNYIIDKLDKLDEIDVHQQRKDYNQMDYALQDLLEQQTNKINRIDKFKEHFDYYDFDYQNHSENHFF</sequence>
<organism evidence="2 3">
    <name type="scientific">Halteria grandinella</name>
    <dbReference type="NCBI Taxonomy" id="5974"/>
    <lineage>
        <taxon>Eukaryota</taxon>
        <taxon>Sar</taxon>
        <taxon>Alveolata</taxon>
        <taxon>Ciliophora</taxon>
        <taxon>Intramacronucleata</taxon>
        <taxon>Spirotrichea</taxon>
        <taxon>Stichotrichia</taxon>
        <taxon>Sporadotrichida</taxon>
        <taxon>Halteriidae</taxon>
        <taxon>Halteria</taxon>
    </lineage>
</organism>
<dbReference type="PANTHER" id="PTHR21616">
    <property type="entry name" value="CENTROSOME SPINDLE POLE ASSOCIATED PROTEIN"/>
    <property type="match status" value="1"/>
</dbReference>
<dbReference type="OrthoDB" id="313402at2759"/>
<dbReference type="GO" id="GO:0032467">
    <property type="term" value="P:positive regulation of cytokinesis"/>
    <property type="evidence" value="ECO:0007669"/>
    <property type="project" value="InterPro"/>
</dbReference>
<dbReference type="PANTHER" id="PTHR21616:SF2">
    <property type="entry name" value="CENTROSOME AND SPINDLE POLE-ASSOCIATED PROTEIN 1"/>
    <property type="match status" value="1"/>
</dbReference>
<keyword evidence="3" id="KW-1185">Reference proteome</keyword>
<evidence type="ECO:0000313" key="3">
    <source>
        <dbReference type="Proteomes" id="UP000785679"/>
    </source>
</evidence>
<proteinExistence type="predicted"/>
<dbReference type="Proteomes" id="UP000785679">
    <property type="component" value="Unassembled WGS sequence"/>
</dbReference>
<comment type="caution">
    <text evidence="2">The sequence shown here is derived from an EMBL/GenBank/DDBJ whole genome shotgun (WGS) entry which is preliminary data.</text>
</comment>
<dbReference type="GO" id="GO:0005874">
    <property type="term" value="C:microtubule"/>
    <property type="evidence" value="ECO:0007669"/>
    <property type="project" value="InterPro"/>
</dbReference>
<dbReference type="EMBL" id="RRYP01016562">
    <property type="protein sequence ID" value="TNV74902.1"/>
    <property type="molecule type" value="Genomic_DNA"/>
</dbReference>
<accession>A0A8J8NGH0</accession>
<protein>
    <submittedName>
        <fullName evidence="2">Uncharacterized protein</fullName>
    </submittedName>
</protein>
<gene>
    <name evidence="2" type="ORF">FGO68_gene7397</name>
</gene>
<dbReference type="InterPro" id="IPR026708">
    <property type="entry name" value="CSPP1"/>
</dbReference>